<dbReference type="SUPFAM" id="SSF47384">
    <property type="entry name" value="Homodimeric domain of signal transducing histidine kinase"/>
    <property type="match status" value="1"/>
</dbReference>
<keyword evidence="13" id="KW-0902">Two-component regulatory system</keyword>
<keyword evidence="10" id="KW-0418">Kinase</keyword>
<evidence type="ECO:0000256" key="7">
    <source>
        <dbReference type="ARBA" id="ARBA00022679"/>
    </source>
</evidence>
<dbReference type="FunFam" id="1.10.287.130:FF:000001">
    <property type="entry name" value="Two-component sensor histidine kinase"/>
    <property type="match status" value="1"/>
</dbReference>
<evidence type="ECO:0000256" key="13">
    <source>
        <dbReference type="ARBA" id="ARBA00023012"/>
    </source>
</evidence>
<dbReference type="PRINTS" id="PR00344">
    <property type="entry name" value="BCTRLSENSOR"/>
</dbReference>
<evidence type="ECO:0000256" key="1">
    <source>
        <dbReference type="ARBA" id="ARBA00000085"/>
    </source>
</evidence>
<dbReference type="eggNOG" id="COG5002">
    <property type="taxonomic scope" value="Bacteria"/>
</dbReference>
<keyword evidence="14 17" id="KW-0472">Membrane</keyword>
<evidence type="ECO:0000256" key="12">
    <source>
        <dbReference type="ARBA" id="ARBA00022989"/>
    </source>
</evidence>
<dbReference type="GO" id="GO:0030295">
    <property type="term" value="F:protein kinase activator activity"/>
    <property type="evidence" value="ECO:0007669"/>
    <property type="project" value="TreeGrafter"/>
</dbReference>
<keyword evidence="11" id="KW-0067">ATP-binding</keyword>
<feature type="domain" description="HAMP" evidence="19">
    <location>
        <begin position="193"/>
        <end position="245"/>
    </location>
</feature>
<feature type="transmembrane region" description="Helical" evidence="17">
    <location>
        <begin position="168"/>
        <end position="193"/>
    </location>
</feature>
<evidence type="ECO:0000256" key="4">
    <source>
        <dbReference type="ARBA" id="ARBA00020500"/>
    </source>
</evidence>
<keyword evidence="12 17" id="KW-1133">Transmembrane helix</keyword>
<evidence type="ECO:0000259" key="18">
    <source>
        <dbReference type="PROSITE" id="PS50109"/>
    </source>
</evidence>
<dbReference type="Pfam" id="PF02518">
    <property type="entry name" value="HATPase_c"/>
    <property type="match status" value="1"/>
</dbReference>
<evidence type="ECO:0000256" key="10">
    <source>
        <dbReference type="ARBA" id="ARBA00022777"/>
    </source>
</evidence>
<sequence length="588" mass="67073">MKRLNSVVVKLWLTIMLIVTTVLILLSAALITFISYYYTKETEQSLFVDAKRVSELMESSDDKEAVIKQSHALIEGPEGLIIFPYKDTSRSDDKTELKRRMLNEIEANDAYKRVIDHDETHIQHVSINYKGKERTYVLVGYPSQDAQNKKSAVFIYQDLKSIEDTTNVITIIILITALLSLFLTTIFAFFLSTRITKPLRQMRSQANKLAKGEYHEKIHVNTKDEIGELALTFNKMSSEIRSHISTITSAKHVRDTLIESMIEGVLGINAKKDIILSNKLAHSILLQMTEDDERRFNAQIDDTFESEEVTFKEYEMFQRYYVVIMSFIENIDHSNECGIVVIIRDMTNEHNLDQLKKDFIANVSHELRTPISLLQGYTEAIVDGIVSEPNEIRDSLSVVLDESKRLNRLVNELLNVAKMDAEGLSMDITKQPIDVLADKIDMKYQQQIDQLGLKMNIDIEANMDDWYYDIDRMDQVVTNLLDNATRYTEPGDTITITAFEDSSNYVLSIADTGAGISPEHLPLVFDRFYKVDASRKRGKQGTGLGLFICRMIIEEHGGQITADSKYGQGTTFKIILPKQPKSIQNNQS</sequence>
<reference evidence="20 21" key="1">
    <citation type="journal article" date="2013" name="Genome Announc.">
        <title>Genome Sequence of Staphylococcus massiliensis Strain S46, Isolated from the Surface of Healthy Human Skin.</title>
        <authorList>
            <person name="Srivastav R."/>
            <person name="Singh A."/>
            <person name="Jangir P.K."/>
            <person name="Kumari C."/>
            <person name="Muduli S."/>
            <person name="Sharma R."/>
        </authorList>
    </citation>
    <scope>NUCLEOTIDE SEQUENCE [LARGE SCALE GENOMIC DNA]</scope>
    <source>
        <strain evidence="20 21">S46</strain>
    </source>
</reference>
<comment type="catalytic activity">
    <reaction evidence="1">
        <text>ATP + protein L-histidine = ADP + protein N-phospho-L-histidine.</text>
        <dbReference type="EC" id="2.7.13.3"/>
    </reaction>
</comment>
<dbReference type="GO" id="GO:0005886">
    <property type="term" value="C:plasma membrane"/>
    <property type="evidence" value="ECO:0007669"/>
    <property type="project" value="UniProtKB-SubCell"/>
</dbReference>
<dbReference type="CDD" id="cd06225">
    <property type="entry name" value="HAMP"/>
    <property type="match status" value="1"/>
</dbReference>
<dbReference type="EC" id="2.7.13.3" evidence="3"/>
<keyword evidence="6" id="KW-0597">Phosphoprotein</keyword>
<evidence type="ECO:0000256" key="3">
    <source>
        <dbReference type="ARBA" id="ARBA00012438"/>
    </source>
</evidence>
<dbReference type="AlphaFoldDB" id="K9B4S3"/>
<dbReference type="SMART" id="SM00304">
    <property type="entry name" value="HAMP"/>
    <property type="match status" value="1"/>
</dbReference>
<evidence type="ECO:0000256" key="14">
    <source>
        <dbReference type="ARBA" id="ARBA00023136"/>
    </source>
</evidence>
<evidence type="ECO:0000256" key="11">
    <source>
        <dbReference type="ARBA" id="ARBA00022840"/>
    </source>
</evidence>
<dbReference type="GO" id="GO:0000155">
    <property type="term" value="F:phosphorelay sensor kinase activity"/>
    <property type="evidence" value="ECO:0007669"/>
    <property type="project" value="InterPro"/>
</dbReference>
<evidence type="ECO:0000256" key="8">
    <source>
        <dbReference type="ARBA" id="ARBA00022692"/>
    </source>
</evidence>
<dbReference type="STRING" id="1229783.C273_02910"/>
<dbReference type="SUPFAM" id="SSF55874">
    <property type="entry name" value="ATPase domain of HSP90 chaperone/DNA topoisomerase II/histidine kinase"/>
    <property type="match status" value="1"/>
</dbReference>
<dbReference type="PROSITE" id="PS50109">
    <property type="entry name" value="HIS_KIN"/>
    <property type="match status" value="1"/>
</dbReference>
<dbReference type="InterPro" id="IPR003594">
    <property type="entry name" value="HATPase_dom"/>
</dbReference>
<dbReference type="PROSITE" id="PS50885">
    <property type="entry name" value="HAMP"/>
    <property type="match status" value="1"/>
</dbReference>
<evidence type="ECO:0000256" key="6">
    <source>
        <dbReference type="ARBA" id="ARBA00022553"/>
    </source>
</evidence>
<gene>
    <name evidence="20" type="ORF">C273_02910</name>
</gene>
<dbReference type="CDD" id="cd00082">
    <property type="entry name" value="HisKA"/>
    <property type="match status" value="1"/>
</dbReference>
<dbReference type="Pfam" id="PF18698">
    <property type="entry name" value="HisK_sensor"/>
    <property type="match status" value="1"/>
</dbReference>
<dbReference type="Gene3D" id="1.10.287.130">
    <property type="match status" value="1"/>
</dbReference>
<dbReference type="FunFam" id="3.30.565.10:FF:000006">
    <property type="entry name" value="Sensor histidine kinase WalK"/>
    <property type="match status" value="1"/>
</dbReference>
<dbReference type="SMART" id="SM00388">
    <property type="entry name" value="HisKA"/>
    <property type="match status" value="1"/>
</dbReference>
<name>K9B4S3_9STAP</name>
<dbReference type="Gene3D" id="3.30.565.10">
    <property type="entry name" value="Histidine kinase-like ATPase, C-terminal domain"/>
    <property type="match status" value="1"/>
</dbReference>
<comment type="caution">
    <text evidence="20">The sequence shown here is derived from an EMBL/GenBank/DDBJ whole genome shotgun (WGS) entry which is preliminary data.</text>
</comment>
<keyword evidence="21" id="KW-1185">Reference proteome</keyword>
<evidence type="ECO:0000256" key="15">
    <source>
        <dbReference type="ARBA" id="ARBA00030120"/>
    </source>
</evidence>
<dbReference type="GO" id="GO:0000156">
    <property type="term" value="F:phosphorelay response regulator activity"/>
    <property type="evidence" value="ECO:0007669"/>
    <property type="project" value="TreeGrafter"/>
</dbReference>
<dbReference type="PANTHER" id="PTHR42878">
    <property type="entry name" value="TWO-COMPONENT HISTIDINE KINASE"/>
    <property type="match status" value="1"/>
</dbReference>
<evidence type="ECO:0000256" key="2">
    <source>
        <dbReference type="ARBA" id="ARBA00004651"/>
    </source>
</evidence>
<comment type="subcellular location">
    <subcellularLocation>
        <location evidence="2">Cell membrane</location>
        <topology evidence="2">Multi-pass membrane protein</topology>
    </subcellularLocation>
</comment>
<dbReference type="InterPro" id="IPR036890">
    <property type="entry name" value="HATPase_C_sf"/>
</dbReference>
<dbReference type="GO" id="GO:0007234">
    <property type="term" value="P:osmosensory signaling via phosphorelay pathway"/>
    <property type="evidence" value="ECO:0007669"/>
    <property type="project" value="TreeGrafter"/>
</dbReference>
<dbReference type="Proteomes" id="UP000009885">
    <property type="component" value="Unassembled WGS sequence"/>
</dbReference>
<organism evidence="20 21">
    <name type="scientific">Staphylococcus massiliensis S46</name>
    <dbReference type="NCBI Taxonomy" id="1229783"/>
    <lineage>
        <taxon>Bacteria</taxon>
        <taxon>Bacillati</taxon>
        <taxon>Bacillota</taxon>
        <taxon>Bacilli</taxon>
        <taxon>Bacillales</taxon>
        <taxon>Staphylococcaceae</taxon>
        <taxon>Staphylococcus</taxon>
    </lineage>
</organism>
<keyword evidence="5" id="KW-1003">Cell membrane</keyword>
<dbReference type="InterPro" id="IPR005467">
    <property type="entry name" value="His_kinase_dom"/>
</dbReference>
<comment type="function">
    <text evidence="16">Member of the two-component regulatory system SrrA/SrrB, which is involved in the global regulation of staphylococcal virulence factors in response to environmental oxygen levels as well as biofilm formation. Also plays an essential role in host-derived nitric oxide resistance by regulating hmp/flavohemoglobin, an enzyme that detoxifies nitric oxide by converting it to nitrate. Functions as a sensor protein kinase which is autophosphorylated at a histidine residue and transfers its phosphate group to SrrA. In turn, SrrA binds to the upstream promoter regions of the target genes to positively and negatively regulate their expression.</text>
</comment>
<dbReference type="InterPro" id="IPR036097">
    <property type="entry name" value="HisK_dim/P_sf"/>
</dbReference>
<dbReference type="PATRIC" id="fig|1229783.3.peg.588"/>
<dbReference type="CDD" id="cd00075">
    <property type="entry name" value="HATPase"/>
    <property type="match status" value="1"/>
</dbReference>
<dbReference type="InterPro" id="IPR003661">
    <property type="entry name" value="HisK_dim/P_dom"/>
</dbReference>
<keyword evidence="9" id="KW-0547">Nucleotide-binding</keyword>
<dbReference type="SMART" id="SM00387">
    <property type="entry name" value="HATPase_c"/>
    <property type="match status" value="1"/>
</dbReference>
<keyword evidence="7" id="KW-0808">Transferase</keyword>
<dbReference type="Pfam" id="PF00672">
    <property type="entry name" value="HAMP"/>
    <property type="match status" value="1"/>
</dbReference>
<evidence type="ECO:0000259" key="19">
    <source>
        <dbReference type="PROSITE" id="PS50885"/>
    </source>
</evidence>
<keyword evidence="8 17" id="KW-0812">Transmembrane</keyword>
<dbReference type="InterPro" id="IPR003660">
    <property type="entry name" value="HAMP_dom"/>
</dbReference>
<dbReference type="InterPro" id="IPR041328">
    <property type="entry name" value="HisK_sensor"/>
</dbReference>
<protein>
    <recommendedName>
        <fullName evidence="4">Sensor protein SrrB</fullName>
        <ecNumber evidence="3">2.7.13.3</ecNumber>
    </recommendedName>
    <alternativeName>
        <fullName evidence="15">Staphylococcal respiratory response protein B</fullName>
    </alternativeName>
</protein>
<accession>K9B4S3</accession>
<dbReference type="InterPro" id="IPR050351">
    <property type="entry name" value="BphY/WalK/GraS-like"/>
</dbReference>
<evidence type="ECO:0000313" key="21">
    <source>
        <dbReference type="Proteomes" id="UP000009885"/>
    </source>
</evidence>
<dbReference type="InterPro" id="IPR004358">
    <property type="entry name" value="Sig_transdc_His_kin-like_C"/>
</dbReference>
<dbReference type="PANTHER" id="PTHR42878:SF3">
    <property type="entry name" value="HISTIDINE PROTEIN KINASE SAES"/>
    <property type="match status" value="1"/>
</dbReference>
<proteinExistence type="predicted"/>
<feature type="transmembrane region" description="Helical" evidence="17">
    <location>
        <begin position="12"/>
        <end position="38"/>
    </location>
</feature>
<dbReference type="Gene3D" id="6.10.340.10">
    <property type="match status" value="1"/>
</dbReference>
<dbReference type="EMBL" id="AMSQ01000004">
    <property type="protein sequence ID" value="EKU49812.1"/>
    <property type="molecule type" value="Genomic_DNA"/>
</dbReference>
<evidence type="ECO:0000256" key="17">
    <source>
        <dbReference type="SAM" id="Phobius"/>
    </source>
</evidence>
<dbReference type="SUPFAM" id="SSF158472">
    <property type="entry name" value="HAMP domain-like"/>
    <property type="match status" value="1"/>
</dbReference>
<evidence type="ECO:0000313" key="20">
    <source>
        <dbReference type="EMBL" id="EKU49812.1"/>
    </source>
</evidence>
<dbReference type="GO" id="GO:0005524">
    <property type="term" value="F:ATP binding"/>
    <property type="evidence" value="ECO:0007669"/>
    <property type="project" value="UniProtKB-KW"/>
</dbReference>
<evidence type="ECO:0000256" key="16">
    <source>
        <dbReference type="ARBA" id="ARBA00046070"/>
    </source>
</evidence>
<evidence type="ECO:0000256" key="5">
    <source>
        <dbReference type="ARBA" id="ARBA00022475"/>
    </source>
</evidence>
<feature type="domain" description="Histidine kinase" evidence="18">
    <location>
        <begin position="362"/>
        <end position="580"/>
    </location>
</feature>
<dbReference type="Pfam" id="PF00512">
    <property type="entry name" value="HisKA"/>
    <property type="match status" value="1"/>
</dbReference>
<evidence type="ECO:0000256" key="9">
    <source>
        <dbReference type="ARBA" id="ARBA00022741"/>
    </source>
</evidence>